<gene>
    <name evidence="2" type="ORF">OKIOD_LOCUS16329</name>
</gene>
<evidence type="ECO:0000313" key="2">
    <source>
        <dbReference type="EMBL" id="CAG5113455.1"/>
    </source>
</evidence>
<evidence type="ECO:0000256" key="1">
    <source>
        <dbReference type="SAM" id="MobiDB-lite"/>
    </source>
</evidence>
<evidence type="ECO:0000313" key="3">
    <source>
        <dbReference type="Proteomes" id="UP001158576"/>
    </source>
</evidence>
<feature type="region of interest" description="Disordered" evidence="1">
    <location>
        <begin position="222"/>
        <end position="259"/>
    </location>
</feature>
<feature type="compositionally biased region" description="Low complexity" evidence="1">
    <location>
        <begin position="238"/>
        <end position="259"/>
    </location>
</feature>
<sequence>MKISNLIFGSVVLADDSIAGIPAIDRGVRPDMAGINGVKCPKGGRPAMGGMCIPDDTVETPLVTENIDIDGIGKLDPTEDPLNGQGNMFGPQNAFPGLQESSTDSMTTTSRPKPPPPSTMPPAINTTEKKTAKPADPVVPMDDRNAVNTDEPSNDGVNSLPDKPAAEASESTEEDPSWWIWPLTCVGIGTVLLGVSIYACQKNASPPAPTQYLPGQIIGQESTVTKDPPAQNSFPNGTSSVTITEQQQTTQQLSISYGP</sequence>
<name>A0ABN7TBB7_OIKDI</name>
<accession>A0ABN7TBB7</accession>
<dbReference type="Proteomes" id="UP001158576">
    <property type="component" value="Chromosome 2"/>
</dbReference>
<organism evidence="2 3">
    <name type="scientific">Oikopleura dioica</name>
    <name type="common">Tunicate</name>
    <dbReference type="NCBI Taxonomy" id="34765"/>
    <lineage>
        <taxon>Eukaryota</taxon>
        <taxon>Metazoa</taxon>
        <taxon>Chordata</taxon>
        <taxon>Tunicata</taxon>
        <taxon>Appendicularia</taxon>
        <taxon>Copelata</taxon>
        <taxon>Oikopleuridae</taxon>
        <taxon>Oikopleura</taxon>
    </lineage>
</organism>
<proteinExistence type="predicted"/>
<dbReference type="EMBL" id="OU015567">
    <property type="protein sequence ID" value="CAG5113455.1"/>
    <property type="molecule type" value="Genomic_DNA"/>
</dbReference>
<feature type="compositionally biased region" description="Polar residues" evidence="1">
    <location>
        <begin position="222"/>
        <end position="237"/>
    </location>
</feature>
<keyword evidence="3" id="KW-1185">Reference proteome</keyword>
<reference evidence="2 3" key="1">
    <citation type="submission" date="2021-04" db="EMBL/GenBank/DDBJ databases">
        <authorList>
            <person name="Bliznina A."/>
        </authorList>
    </citation>
    <scope>NUCLEOTIDE SEQUENCE [LARGE SCALE GENOMIC DNA]</scope>
</reference>
<protein>
    <submittedName>
        <fullName evidence="2">Oidioi.mRNA.OKI2018_I69.chr2.g7564.t1.cds</fullName>
    </submittedName>
</protein>
<feature type="compositionally biased region" description="Polar residues" evidence="1">
    <location>
        <begin position="146"/>
        <end position="157"/>
    </location>
</feature>
<feature type="region of interest" description="Disordered" evidence="1">
    <location>
        <begin position="70"/>
        <end position="175"/>
    </location>
</feature>